<dbReference type="RefSeq" id="WP_066264468.1">
    <property type="nucleotide sequence ID" value="NZ_JARMAB010000004.1"/>
</dbReference>
<evidence type="ECO:0000313" key="2">
    <source>
        <dbReference type="EMBL" id="MED1201929.1"/>
    </source>
</evidence>
<organism evidence="2 3">
    <name type="scientific">Heyndrickxia acidicola</name>
    <dbReference type="NCBI Taxonomy" id="209389"/>
    <lineage>
        <taxon>Bacteria</taxon>
        <taxon>Bacillati</taxon>
        <taxon>Bacillota</taxon>
        <taxon>Bacilli</taxon>
        <taxon>Bacillales</taxon>
        <taxon>Bacillaceae</taxon>
        <taxon>Heyndrickxia</taxon>
    </lineage>
</organism>
<feature type="domain" description="ATPase AAA-type core" evidence="1">
    <location>
        <begin position="250"/>
        <end position="332"/>
    </location>
</feature>
<dbReference type="PANTHER" id="PTHR43581:SF4">
    <property type="entry name" value="ATP_GTP PHOSPHATASE"/>
    <property type="match status" value="1"/>
</dbReference>
<reference evidence="2 3" key="1">
    <citation type="submission" date="2023-03" db="EMBL/GenBank/DDBJ databases">
        <title>Bacillus Genome Sequencing.</title>
        <authorList>
            <person name="Dunlap C."/>
        </authorList>
    </citation>
    <scope>NUCLEOTIDE SEQUENCE [LARGE SCALE GENOMIC DNA]</scope>
    <source>
        <strain evidence="2 3">B-23453</strain>
    </source>
</reference>
<accession>A0ABU6MCB1</accession>
<evidence type="ECO:0000259" key="1">
    <source>
        <dbReference type="Pfam" id="PF13304"/>
    </source>
</evidence>
<comment type="caution">
    <text evidence="2">The sequence shown here is derived from an EMBL/GenBank/DDBJ whole genome shotgun (WGS) entry which is preliminary data.</text>
</comment>
<dbReference type="Pfam" id="PF13304">
    <property type="entry name" value="AAA_21"/>
    <property type="match status" value="1"/>
</dbReference>
<gene>
    <name evidence="2" type="ORF">P4T90_02360</name>
</gene>
<dbReference type="EMBL" id="JARMAB010000004">
    <property type="protein sequence ID" value="MED1201929.1"/>
    <property type="molecule type" value="Genomic_DNA"/>
</dbReference>
<dbReference type="PANTHER" id="PTHR43581">
    <property type="entry name" value="ATP/GTP PHOSPHATASE"/>
    <property type="match status" value="1"/>
</dbReference>
<sequence length="387" mass="44399">MRGKQMIKSFRIKKFKQFEDIQFENLNKINIFLGSNNAGKTTILESIFSFVSGGNVNSYVSNILARRANNITGIYDFTERVLGLPYNNNEKPFNFSFSATHDNQETTVDHIFEPYSIFADFKPQLMGSFGNEQIESNIQMNQINLGHINIALQGNQSNQKIGKWNVKINNNLVKSVDLGFPPFFPELQSDPLMLGRFVDILTHRDQLENTKIYSFLKRNGIMGDFLEELKSSFPNIDGIDSIPYPDGTSSPVSFKVKNKGLLPMYNFGDGVQRWYNILGGLILYQNAVHCIEEVDATFHPTAQRQLSKNLYKYAKKYNNQLFLTSHSIEFIDNLLQSIYEDDSTLNGEDIVRIITIKNDVPNNKVFTRVLTGKEAYETREKYQLELR</sequence>
<protein>
    <submittedName>
        <fullName evidence="2">AAA family ATPase</fullName>
    </submittedName>
</protein>
<keyword evidence="3" id="KW-1185">Reference proteome</keyword>
<dbReference type="Proteomes" id="UP001341444">
    <property type="component" value="Unassembled WGS sequence"/>
</dbReference>
<name>A0ABU6MCB1_9BACI</name>
<evidence type="ECO:0000313" key="3">
    <source>
        <dbReference type="Proteomes" id="UP001341444"/>
    </source>
</evidence>
<dbReference type="Gene3D" id="3.40.50.300">
    <property type="entry name" value="P-loop containing nucleotide triphosphate hydrolases"/>
    <property type="match status" value="1"/>
</dbReference>
<dbReference type="SUPFAM" id="SSF52540">
    <property type="entry name" value="P-loop containing nucleoside triphosphate hydrolases"/>
    <property type="match status" value="1"/>
</dbReference>
<dbReference type="InterPro" id="IPR003959">
    <property type="entry name" value="ATPase_AAA_core"/>
</dbReference>
<dbReference type="InterPro" id="IPR027417">
    <property type="entry name" value="P-loop_NTPase"/>
</dbReference>
<dbReference type="InterPro" id="IPR051396">
    <property type="entry name" value="Bact_Antivir_Def_Nuclease"/>
</dbReference>
<proteinExistence type="predicted"/>